<feature type="compositionally biased region" description="Low complexity" evidence="1">
    <location>
        <begin position="58"/>
        <end position="73"/>
    </location>
</feature>
<evidence type="ECO:0000313" key="3">
    <source>
        <dbReference type="Proteomes" id="UP001601444"/>
    </source>
</evidence>
<accession>A0ABW6PGL2</accession>
<dbReference type="EMBL" id="JBIAMX010000001">
    <property type="protein sequence ID" value="MFF0541536.1"/>
    <property type="molecule type" value="Genomic_DNA"/>
</dbReference>
<evidence type="ECO:0000313" key="2">
    <source>
        <dbReference type="EMBL" id="MFF0541536.1"/>
    </source>
</evidence>
<feature type="compositionally biased region" description="Polar residues" evidence="1">
    <location>
        <begin position="1"/>
        <end position="13"/>
    </location>
</feature>
<organism evidence="2 3">
    <name type="scientific">Nocardia thailandica</name>
    <dbReference type="NCBI Taxonomy" id="257275"/>
    <lineage>
        <taxon>Bacteria</taxon>
        <taxon>Bacillati</taxon>
        <taxon>Actinomycetota</taxon>
        <taxon>Actinomycetes</taxon>
        <taxon>Mycobacteriales</taxon>
        <taxon>Nocardiaceae</taxon>
        <taxon>Nocardia</taxon>
    </lineage>
</organism>
<keyword evidence="3" id="KW-1185">Reference proteome</keyword>
<evidence type="ECO:0000256" key="1">
    <source>
        <dbReference type="SAM" id="MobiDB-lite"/>
    </source>
</evidence>
<dbReference type="RefSeq" id="WP_387698740.1">
    <property type="nucleotide sequence ID" value="NZ_JBIAMX010000001.1"/>
</dbReference>
<dbReference type="Proteomes" id="UP001601444">
    <property type="component" value="Unassembled WGS sequence"/>
</dbReference>
<gene>
    <name evidence="2" type="ORF">ACFYTF_01705</name>
</gene>
<comment type="caution">
    <text evidence="2">The sequence shown here is derived from an EMBL/GenBank/DDBJ whole genome shotgun (WGS) entry which is preliminary data.</text>
</comment>
<proteinExistence type="predicted"/>
<sequence>MQRARLTSGSSVRNAAPLSDPAGPTARHSRTLAAGLAAAGLLLAGCDSAVGIPGDEPAATAAQASTSASSTAPAPQPIAPGEPHPGAPSTTRPPVPADAPAIGAVPGVPAAAPAVARWAADLKKGSITQLQAACWELPPLTVADMYADPQPVLTALARPGTADEDTVTWRNGSTVVTVDRAFVAAGYACGRVSTTGAPATITEADARHAVRRYLARATGAPLDPADTEAAHPLTCRGATWDPEATGRPTQAPLLTNPGKAGTITAFTAGELSSTALGSGYVSVTVPVTVSGVTRSETFVLAETPEGYCLGDVSS</sequence>
<feature type="compositionally biased region" description="Pro residues" evidence="1">
    <location>
        <begin position="74"/>
        <end position="97"/>
    </location>
</feature>
<evidence type="ECO:0008006" key="4">
    <source>
        <dbReference type="Google" id="ProtNLM"/>
    </source>
</evidence>
<reference evidence="2 3" key="1">
    <citation type="submission" date="2024-10" db="EMBL/GenBank/DDBJ databases">
        <title>The Natural Products Discovery Center: Release of the First 8490 Sequenced Strains for Exploring Actinobacteria Biosynthetic Diversity.</title>
        <authorList>
            <person name="Kalkreuter E."/>
            <person name="Kautsar S.A."/>
            <person name="Yang D."/>
            <person name="Bader C.D."/>
            <person name="Teijaro C.N."/>
            <person name="Fluegel L."/>
            <person name="Davis C.M."/>
            <person name="Simpson J.R."/>
            <person name="Lauterbach L."/>
            <person name="Steele A.D."/>
            <person name="Gui C."/>
            <person name="Meng S."/>
            <person name="Li G."/>
            <person name="Viehrig K."/>
            <person name="Ye F."/>
            <person name="Su P."/>
            <person name="Kiefer A.F."/>
            <person name="Nichols A."/>
            <person name="Cepeda A.J."/>
            <person name="Yan W."/>
            <person name="Fan B."/>
            <person name="Jiang Y."/>
            <person name="Adhikari A."/>
            <person name="Zheng C.-J."/>
            <person name="Schuster L."/>
            <person name="Cowan T.M."/>
            <person name="Smanski M.J."/>
            <person name="Chevrette M.G."/>
            <person name="De Carvalho L.P.S."/>
            <person name="Shen B."/>
        </authorList>
    </citation>
    <scope>NUCLEOTIDE SEQUENCE [LARGE SCALE GENOMIC DNA]</scope>
    <source>
        <strain evidence="2 3">NPDC004045</strain>
    </source>
</reference>
<feature type="region of interest" description="Disordered" evidence="1">
    <location>
        <begin position="58"/>
        <end position="102"/>
    </location>
</feature>
<name>A0ABW6PGL2_9NOCA</name>
<protein>
    <recommendedName>
        <fullName evidence="4">Lipoprotein</fullName>
    </recommendedName>
</protein>
<feature type="region of interest" description="Disordered" evidence="1">
    <location>
        <begin position="1"/>
        <end position="27"/>
    </location>
</feature>